<protein>
    <submittedName>
        <fullName evidence="1">Uncharacterized protein</fullName>
    </submittedName>
</protein>
<evidence type="ECO:0000313" key="1">
    <source>
        <dbReference type="EMBL" id="CAK7338272.1"/>
    </source>
</evidence>
<dbReference type="Proteomes" id="UP001314170">
    <property type="component" value="Unassembled WGS sequence"/>
</dbReference>
<reference evidence="1 2" key="1">
    <citation type="submission" date="2024-01" db="EMBL/GenBank/DDBJ databases">
        <authorList>
            <person name="Waweru B."/>
        </authorList>
    </citation>
    <scope>NUCLEOTIDE SEQUENCE [LARGE SCALE GENOMIC DNA]</scope>
</reference>
<proteinExistence type="predicted"/>
<accession>A0AAV1RPR8</accession>
<organism evidence="1 2">
    <name type="scientific">Dovyalis caffra</name>
    <dbReference type="NCBI Taxonomy" id="77055"/>
    <lineage>
        <taxon>Eukaryota</taxon>
        <taxon>Viridiplantae</taxon>
        <taxon>Streptophyta</taxon>
        <taxon>Embryophyta</taxon>
        <taxon>Tracheophyta</taxon>
        <taxon>Spermatophyta</taxon>
        <taxon>Magnoliopsida</taxon>
        <taxon>eudicotyledons</taxon>
        <taxon>Gunneridae</taxon>
        <taxon>Pentapetalae</taxon>
        <taxon>rosids</taxon>
        <taxon>fabids</taxon>
        <taxon>Malpighiales</taxon>
        <taxon>Salicaceae</taxon>
        <taxon>Flacourtieae</taxon>
        <taxon>Dovyalis</taxon>
    </lineage>
</organism>
<name>A0AAV1RPR8_9ROSI</name>
<dbReference type="AlphaFoldDB" id="A0AAV1RPR8"/>
<gene>
    <name evidence="1" type="ORF">DCAF_LOCUS13316</name>
</gene>
<sequence>MTLEFETFRLSPHHREDLLNLSHQLIQSTSPSMGSYLVAKNQPKQLQSMISLLLGCDSSDDLNKCSHLNCKFLHTKSKPTLPIKKQ</sequence>
<comment type="caution">
    <text evidence="1">The sequence shown here is derived from an EMBL/GenBank/DDBJ whole genome shotgun (WGS) entry which is preliminary data.</text>
</comment>
<keyword evidence="2" id="KW-1185">Reference proteome</keyword>
<dbReference type="EMBL" id="CAWUPB010001111">
    <property type="protein sequence ID" value="CAK7338272.1"/>
    <property type="molecule type" value="Genomic_DNA"/>
</dbReference>
<evidence type="ECO:0000313" key="2">
    <source>
        <dbReference type="Proteomes" id="UP001314170"/>
    </source>
</evidence>